<gene>
    <name evidence="11" type="ORF">SYNPS1DRAFT_12850</name>
</gene>
<keyword evidence="12" id="KW-1185">Reference proteome</keyword>
<feature type="transmembrane region" description="Helical" evidence="10">
    <location>
        <begin position="408"/>
        <end position="426"/>
    </location>
</feature>
<dbReference type="NCBIfam" id="TIGR00728">
    <property type="entry name" value="OPT_sfam"/>
    <property type="match status" value="1"/>
</dbReference>
<feature type="transmembrane region" description="Helical" evidence="10">
    <location>
        <begin position="433"/>
        <end position="458"/>
    </location>
</feature>
<comment type="similarity">
    <text evidence="2">Belongs to the oligopeptide OPT transporter family.</text>
</comment>
<feature type="region of interest" description="Disordered" evidence="9">
    <location>
        <begin position="1"/>
        <end position="20"/>
    </location>
</feature>
<evidence type="ECO:0000256" key="9">
    <source>
        <dbReference type="SAM" id="MobiDB-lite"/>
    </source>
</evidence>
<feature type="transmembrane region" description="Helical" evidence="10">
    <location>
        <begin position="639"/>
        <end position="656"/>
    </location>
</feature>
<keyword evidence="4 10" id="KW-0812">Transmembrane</keyword>
<dbReference type="AlphaFoldDB" id="A0A4P9Z435"/>
<dbReference type="Proteomes" id="UP000278143">
    <property type="component" value="Unassembled WGS sequence"/>
</dbReference>
<dbReference type="NCBIfam" id="TIGR00727">
    <property type="entry name" value="ISP4_OPT"/>
    <property type="match status" value="1"/>
</dbReference>
<dbReference type="PANTHER" id="PTHR22601">
    <property type="entry name" value="ISP4 LIKE PROTEIN"/>
    <property type="match status" value="1"/>
</dbReference>
<feature type="transmembrane region" description="Helical" evidence="10">
    <location>
        <begin position="668"/>
        <end position="694"/>
    </location>
</feature>
<evidence type="ECO:0000256" key="6">
    <source>
        <dbReference type="ARBA" id="ARBA00022927"/>
    </source>
</evidence>
<feature type="transmembrane region" description="Helical" evidence="10">
    <location>
        <begin position="356"/>
        <end position="377"/>
    </location>
</feature>
<feature type="transmembrane region" description="Helical" evidence="10">
    <location>
        <begin position="283"/>
        <end position="302"/>
    </location>
</feature>
<feature type="transmembrane region" description="Helical" evidence="10">
    <location>
        <begin position="179"/>
        <end position="197"/>
    </location>
</feature>
<keyword evidence="6" id="KW-0653">Protein transport</keyword>
<evidence type="ECO:0000256" key="1">
    <source>
        <dbReference type="ARBA" id="ARBA00004141"/>
    </source>
</evidence>
<dbReference type="GO" id="GO:0035673">
    <property type="term" value="F:oligopeptide transmembrane transporter activity"/>
    <property type="evidence" value="ECO:0007669"/>
    <property type="project" value="InterPro"/>
</dbReference>
<dbReference type="OrthoDB" id="9986677at2759"/>
<dbReference type="GO" id="GO:0016020">
    <property type="term" value="C:membrane"/>
    <property type="evidence" value="ECO:0007669"/>
    <property type="project" value="UniProtKB-SubCell"/>
</dbReference>
<evidence type="ECO:0000256" key="7">
    <source>
        <dbReference type="ARBA" id="ARBA00022989"/>
    </source>
</evidence>
<sequence length="721" mass="81317">MDSDSDDSGDDDEEEEGENSPIEIVAMTVSTFDDPTLPCLTFRFWVMGTFFTVLGAATSLVFYFRPTPFQFSVFFVQLASYPLGVLMAKTLPRKKYSLFGKYFYLNPGPFNMKEHMLIAVAVNTGGSVAYAIDVLAIQRLYYQMDVGALNAIVLLITTQCIGYGMAGFLRNILIKPANMVWPSMLVQVALYNTLHAAESVSRNFNRQRFFFIVFCCAFLYNFLPGYIAPALSSVALLCMTLPNSPVAQVLGSGIRGMGLLNVSLDWTMVGAFGPLYTPWWAQLNFYVGVIIAVWVVAPSLYLTNTMNAQLYEPVMVTQYDEEANEYDINRILRDNYEVDEAKLNAYSGLRMSPYIVFLYFMALAAVASTLMHVFLYYRHTIYRQFRASRKEKEDVHSRMMRAYPEVPVSWYIGIFVAMLVAAIVVCEMSSIRLPWWAVLVAVTIAGFMSLPMGIIQAISNNRVGLNVLSELVGGYMLPGKPIANATFKAFGYMTMFQCLLLVEDLKLGHYMKIPPRKLFVVQVWGTVVGALVNYGLFEWMLWMKGDVLTGKVPDPTGQWATRNSQTYFAASLIWGAYGPHRMFGPESPYRIVLWGFLVGILLPIPFYFLHKRFPGGKWHLVNIPILATGMHVVPLAPPTFIMSSFIIAFVFQYFIYRRHHGWWKRNTYILSAALDAGTQVSTLFIVFGLSTVAFPGWFGNNNNSGNIERCNVDMMRDAADL</sequence>
<organism evidence="11 12">
    <name type="scientific">Syncephalis pseudoplumigaleata</name>
    <dbReference type="NCBI Taxonomy" id="1712513"/>
    <lineage>
        <taxon>Eukaryota</taxon>
        <taxon>Fungi</taxon>
        <taxon>Fungi incertae sedis</taxon>
        <taxon>Zoopagomycota</taxon>
        <taxon>Zoopagomycotina</taxon>
        <taxon>Zoopagomycetes</taxon>
        <taxon>Zoopagales</taxon>
        <taxon>Piptocephalidaceae</taxon>
        <taxon>Syncephalis</taxon>
    </lineage>
</organism>
<dbReference type="EMBL" id="KZ989228">
    <property type="protein sequence ID" value="RKP27323.1"/>
    <property type="molecule type" value="Genomic_DNA"/>
</dbReference>
<feature type="transmembrane region" description="Helical" evidence="10">
    <location>
        <begin position="518"/>
        <end position="537"/>
    </location>
</feature>
<feature type="compositionally biased region" description="Acidic residues" evidence="9">
    <location>
        <begin position="1"/>
        <end position="18"/>
    </location>
</feature>
<keyword evidence="3" id="KW-0813">Transport</keyword>
<evidence type="ECO:0000313" key="12">
    <source>
        <dbReference type="Proteomes" id="UP000278143"/>
    </source>
</evidence>
<feature type="transmembrane region" description="Helical" evidence="10">
    <location>
        <begin position="42"/>
        <end position="64"/>
    </location>
</feature>
<protein>
    <submittedName>
        <fullName evidence="11">OPT oligopeptide transporter protein-domain-containing protein</fullName>
    </submittedName>
</protein>
<dbReference type="InterPro" id="IPR004813">
    <property type="entry name" value="OPT"/>
</dbReference>
<dbReference type="InterPro" id="IPR004648">
    <property type="entry name" value="Oligpept_transpt"/>
</dbReference>
<comment type="subcellular location">
    <subcellularLocation>
        <location evidence="1">Membrane</location>
        <topology evidence="1">Multi-pass membrane protein</topology>
    </subcellularLocation>
</comment>
<accession>A0A4P9Z435</accession>
<feature type="transmembrane region" description="Helical" evidence="10">
    <location>
        <begin position="591"/>
        <end position="609"/>
    </location>
</feature>
<keyword evidence="7 10" id="KW-1133">Transmembrane helix</keyword>
<proteinExistence type="inferred from homology"/>
<evidence type="ECO:0000313" key="11">
    <source>
        <dbReference type="EMBL" id="RKP27323.1"/>
    </source>
</evidence>
<keyword evidence="5" id="KW-0571">Peptide transport</keyword>
<evidence type="ECO:0000256" key="3">
    <source>
        <dbReference type="ARBA" id="ARBA00022448"/>
    </source>
</evidence>
<evidence type="ECO:0000256" key="5">
    <source>
        <dbReference type="ARBA" id="ARBA00022856"/>
    </source>
</evidence>
<evidence type="ECO:0000256" key="4">
    <source>
        <dbReference type="ARBA" id="ARBA00022692"/>
    </source>
</evidence>
<evidence type="ECO:0000256" key="8">
    <source>
        <dbReference type="ARBA" id="ARBA00023136"/>
    </source>
</evidence>
<evidence type="ECO:0000256" key="10">
    <source>
        <dbReference type="SAM" id="Phobius"/>
    </source>
</evidence>
<feature type="transmembrane region" description="Helical" evidence="10">
    <location>
        <begin position="148"/>
        <end position="173"/>
    </location>
</feature>
<name>A0A4P9Z435_9FUNG</name>
<dbReference type="GO" id="GO:0015031">
    <property type="term" value="P:protein transport"/>
    <property type="evidence" value="ECO:0007669"/>
    <property type="project" value="UniProtKB-KW"/>
</dbReference>
<keyword evidence="8 10" id="KW-0472">Membrane</keyword>
<feature type="transmembrane region" description="Helical" evidence="10">
    <location>
        <begin position="116"/>
        <end position="136"/>
    </location>
</feature>
<feature type="transmembrane region" description="Helical" evidence="10">
    <location>
        <begin position="71"/>
        <end position="88"/>
    </location>
</feature>
<evidence type="ECO:0000256" key="2">
    <source>
        <dbReference type="ARBA" id="ARBA00008807"/>
    </source>
</evidence>
<feature type="transmembrane region" description="Helical" evidence="10">
    <location>
        <begin position="209"/>
        <end position="227"/>
    </location>
</feature>
<dbReference type="Pfam" id="PF03169">
    <property type="entry name" value="OPT"/>
    <property type="match status" value="1"/>
</dbReference>
<reference evidence="12" key="1">
    <citation type="journal article" date="2018" name="Nat. Microbiol.">
        <title>Leveraging single-cell genomics to expand the fungal tree of life.</title>
        <authorList>
            <person name="Ahrendt S.R."/>
            <person name="Quandt C.A."/>
            <person name="Ciobanu D."/>
            <person name="Clum A."/>
            <person name="Salamov A."/>
            <person name="Andreopoulos B."/>
            <person name="Cheng J.F."/>
            <person name="Woyke T."/>
            <person name="Pelin A."/>
            <person name="Henrissat B."/>
            <person name="Reynolds N.K."/>
            <person name="Benny G.L."/>
            <person name="Smith M.E."/>
            <person name="James T.Y."/>
            <person name="Grigoriev I.V."/>
        </authorList>
    </citation>
    <scope>NUCLEOTIDE SEQUENCE [LARGE SCALE GENOMIC DNA]</scope>
    <source>
        <strain evidence="12">Benny S71-1</strain>
    </source>
</reference>